<feature type="region of interest" description="Disordered" evidence="1">
    <location>
        <begin position="85"/>
        <end position="122"/>
    </location>
</feature>
<keyword evidence="3" id="KW-1185">Reference proteome</keyword>
<evidence type="ECO:0000313" key="2">
    <source>
        <dbReference type="EMBL" id="ORY45239.1"/>
    </source>
</evidence>
<organism evidence="2 3">
    <name type="scientific">Rhizoclosmatium globosum</name>
    <dbReference type="NCBI Taxonomy" id="329046"/>
    <lineage>
        <taxon>Eukaryota</taxon>
        <taxon>Fungi</taxon>
        <taxon>Fungi incertae sedis</taxon>
        <taxon>Chytridiomycota</taxon>
        <taxon>Chytridiomycota incertae sedis</taxon>
        <taxon>Chytridiomycetes</taxon>
        <taxon>Chytridiales</taxon>
        <taxon>Chytriomycetaceae</taxon>
        <taxon>Rhizoclosmatium</taxon>
    </lineage>
</organism>
<name>A0A1Y2CDX1_9FUNG</name>
<dbReference type="AlphaFoldDB" id="A0A1Y2CDX1"/>
<dbReference type="Proteomes" id="UP000193642">
    <property type="component" value="Unassembled WGS sequence"/>
</dbReference>
<gene>
    <name evidence="2" type="ORF">BCR33DRAFT_737600</name>
</gene>
<accession>A0A1Y2CDX1</accession>
<proteinExistence type="predicted"/>
<dbReference type="OrthoDB" id="10340482at2759"/>
<reference evidence="2 3" key="1">
    <citation type="submission" date="2016-07" db="EMBL/GenBank/DDBJ databases">
        <title>Pervasive Adenine N6-methylation of Active Genes in Fungi.</title>
        <authorList>
            <consortium name="DOE Joint Genome Institute"/>
            <person name="Mondo S.J."/>
            <person name="Dannebaum R.O."/>
            <person name="Kuo R.C."/>
            <person name="Labutti K."/>
            <person name="Haridas S."/>
            <person name="Kuo A."/>
            <person name="Salamov A."/>
            <person name="Ahrendt S.R."/>
            <person name="Lipzen A."/>
            <person name="Sullivan W."/>
            <person name="Andreopoulos W.B."/>
            <person name="Clum A."/>
            <person name="Lindquist E."/>
            <person name="Daum C."/>
            <person name="Ramamoorthy G.K."/>
            <person name="Gryganskyi A."/>
            <person name="Culley D."/>
            <person name="Magnuson J.K."/>
            <person name="James T.Y."/>
            <person name="O'Malley M.A."/>
            <person name="Stajich J.E."/>
            <person name="Spatafora J.W."/>
            <person name="Visel A."/>
            <person name="Grigoriev I.V."/>
        </authorList>
    </citation>
    <scope>NUCLEOTIDE SEQUENCE [LARGE SCALE GENOMIC DNA]</scope>
    <source>
        <strain evidence="2 3">JEL800</strain>
    </source>
</reference>
<comment type="caution">
    <text evidence="2">The sequence shown here is derived from an EMBL/GenBank/DDBJ whole genome shotgun (WGS) entry which is preliminary data.</text>
</comment>
<sequence>MVESVQNGPLGDMLDRLRTIGTQPLADAEALLRSLTNFLNDGVGENEHRVGNLRLLSDTLEMVANLRPFARPRFHAAQDELEEMFDYDGYYDNDHDHDNDDDDDDDDEYYTTEEEMDYDTVD</sequence>
<evidence type="ECO:0000313" key="3">
    <source>
        <dbReference type="Proteomes" id="UP000193642"/>
    </source>
</evidence>
<evidence type="ECO:0000256" key="1">
    <source>
        <dbReference type="SAM" id="MobiDB-lite"/>
    </source>
</evidence>
<protein>
    <submittedName>
        <fullName evidence="2">Uncharacterized protein</fullName>
    </submittedName>
</protein>
<dbReference type="EMBL" id="MCGO01000020">
    <property type="protein sequence ID" value="ORY45239.1"/>
    <property type="molecule type" value="Genomic_DNA"/>
</dbReference>
<feature type="compositionally biased region" description="Acidic residues" evidence="1">
    <location>
        <begin position="99"/>
        <end position="122"/>
    </location>
</feature>